<feature type="domain" description="Beta-lactamase-related" evidence="1">
    <location>
        <begin position="13"/>
        <end position="337"/>
    </location>
</feature>
<dbReference type="PANTHER" id="PTHR46825">
    <property type="entry name" value="D-ALANYL-D-ALANINE-CARBOXYPEPTIDASE/ENDOPEPTIDASE AMPH"/>
    <property type="match status" value="1"/>
</dbReference>
<evidence type="ECO:0000259" key="1">
    <source>
        <dbReference type="Pfam" id="PF00144"/>
    </source>
</evidence>
<dbReference type="InterPro" id="IPR012338">
    <property type="entry name" value="Beta-lactam/transpept-like"/>
</dbReference>
<dbReference type="AlphaFoldDB" id="A0A073KCX5"/>
<evidence type="ECO:0000313" key="3">
    <source>
        <dbReference type="EMBL" id="KEK25104.1"/>
    </source>
</evidence>
<dbReference type="Pfam" id="PF11954">
    <property type="entry name" value="DUF3471"/>
    <property type="match status" value="1"/>
</dbReference>
<dbReference type="EMBL" id="JOTM01000003">
    <property type="protein sequence ID" value="KEK25104.1"/>
    <property type="molecule type" value="Genomic_DNA"/>
</dbReference>
<keyword evidence="4" id="KW-1185">Reference proteome</keyword>
<dbReference type="Gene3D" id="3.40.710.10">
    <property type="entry name" value="DD-peptidase/beta-lactamase superfamily"/>
    <property type="match status" value="1"/>
</dbReference>
<organism evidence="3 4">
    <name type="scientific">Bacillus gaemokensis</name>
    <dbReference type="NCBI Taxonomy" id="574375"/>
    <lineage>
        <taxon>Bacteria</taxon>
        <taxon>Bacillati</taxon>
        <taxon>Bacillota</taxon>
        <taxon>Bacilli</taxon>
        <taxon>Bacillales</taxon>
        <taxon>Bacillaceae</taxon>
        <taxon>Bacillus</taxon>
        <taxon>Bacillus cereus group</taxon>
    </lineage>
</organism>
<comment type="caution">
    <text evidence="3">The sequence shown here is derived from an EMBL/GenBank/DDBJ whole genome shotgun (WGS) entry which is preliminary data.</text>
</comment>
<dbReference type="RefSeq" id="WP_033673755.1">
    <property type="nucleotide sequence ID" value="NZ_JOTM01000003.1"/>
</dbReference>
<accession>A0A073KCX5</accession>
<dbReference type="InterPro" id="IPR001466">
    <property type="entry name" value="Beta-lactam-related"/>
</dbReference>
<name>A0A073KCX5_9BACI</name>
<sequence>MSKIEIPVVSTLQTTMEKMMKDLQVPGAAVAVIKDGKVIVSEGFGYRNLEQKELVTPQTRFAIGSATKAFGTLSLSLLAQQKQFDWDTPVQSYIPTFSLSNVFASSQITARDLASHRSGVSRHDTLWYNSSLTRKDIVEKIKHLSFDAPFRTAFLYNNLMYATISYIVENITDQTWEQYVKEHILEPLQMEQTNFSVTDSQRTNDYALPYVVKDGKVSEVPFCNLDTVGAAGCINSTIEDMANWVLFHLNQGKTGDHELLSSELLQQMYTPHNTIPDQPFLSTPESPLNSYALGWFISAYRGYKVIHHSGGIDGFSALVSFIPKENIGLVILTNAGTTLLPMYLANQIYDELLGLETIDWHKRALEDTAKIKEMMKEGNQSLPKQIKETAPSHALEDYSGTFEHPAYGTLEVYKQNEELYLQFTELKVQLHHHHYDMFYATLNLFQIEMNVLLSYEMDTSGQFQTIQLHVPAMLSTQPLTFTKVK</sequence>
<dbReference type="SUPFAM" id="SSF56601">
    <property type="entry name" value="beta-lactamase/transpeptidase-like"/>
    <property type="match status" value="1"/>
</dbReference>
<dbReference type="Proteomes" id="UP000027778">
    <property type="component" value="Unassembled WGS sequence"/>
</dbReference>
<dbReference type="OrthoDB" id="846150at2"/>
<dbReference type="PANTHER" id="PTHR46825:SF15">
    <property type="entry name" value="BETA-LACTAMASE-RELATED DOMAIN-CONTAINING PROTEIN"/>
    <property type="match status" value="1"/>
</dbReference>
<gene>
    <name evidence="3" type="ORF">BAGA_18660</name>
</gene>
<dbReference type="Gene3D" id="2.40.128.600">
    <property type="match status" value="1"/>
</dbReference>
<reference evidence="3 4" key="1">
    <citation type="submission" date="2014-06" db="EMBL/GenBank/DDBJ databases">
        <title>Draft genome sequence of Bacillus gaemokensis JCM 15801 (MCCC 1A00707).</title>
        <authorList>
            <person name="Lai Q."/>
            <person name="Liu Y."/>
            <person name="Shao Z."/>
        </authorList>
    </citation>
    <scope>NUCLEOTIDE SEQUENCE [LARGE SCALE GENOMIC DNA]</scope>
    <source>
        <strain evidence="3 4">JCM 15801</strain>
    </source>
</reference>
<protein>
    <submittedName>
        <fullName evidence="3">Penicillin-binding protein</fullName>
    </submittedName>
</protein>
<proteinExistence type="predicted"/>
<feature type="domain" description="Peptidase S12 Pab87-related C-terminal" evidence="2">
    <location>
        <begin position="385"/>
        <end position="482"/>
    </location>
</feature>
<evidence type="ECO:0000313" key="4">
    <source>
        <dbReference type="Proteomes" id="UP000027778"/>
    </source>
</evidence>
<dbReference type="eggNOG" id="COG1680">
    <property type="taxonomic scope" value="Bacteria"/>
</dbReference>
<dbReference type="InterPro" id="IPR050491">
    <property type="entry name" value="AmpC-like"/>
</dbReference>
<dbReference type="STRING" id="574375.AZF08_10355"/>
<evidence type="ECO:0000259" key="2">
    <source>
        <dbReference type="Pfam" id="PF11954"/>
    </source>
</evidence>
<dbReference type="InterPro" id="IPR021860">
    <property type="entry name" value="Peptidase_S12_Pab87-rel_C"/>
</dbReference>
<dbReference type="Pfam" id="PF00144">
    <property type="entry name" value="Beta-lactamase"/>
    <property type="match status" value="1"/>
</dbReference>